<dbReference type="Pfam" id="PF06445">
    <property type="entry name" value="GyrI-like"/>
    <property type="match status" value="1"/>
</dbReference>
<accession>A0ABP8EXE7</accession>
<feature type="domain" description="AraC effector-binding" evidence="1">
    <location>
        <begin position="2"/>
        <end position="152"/>
    </location>
</feature>
<evidence type="ECO:0000259" key="1">
    <source>
        <dbReference type="SMART" id="SM00871"/>
    </source>
</evidence>
<gene>
    <name evidence="2" type="ORF">GCM10022262_30340</name>
</gene>
<sequence length="159" mass="17588">MGDIHLIELQEQSVAGVRQRIRMDEITTIFDTRFTEVLQALRSAGVAPAGAPYARYRGGVGETVDVEVGFPVTQPFDGSGDVVGETLPAVRAVEAVHEGAYDSLRQTYEAVERWMGEHDLKPLDQSWEIYESGPESDPDPATWRTRVIFPVTGPQVESR</sequence>
<dbReference type="InterPro" id="IPR010499">
    <property type="entry name" value="AraC_E-bd"/>
</dbReference>
<comment type="caution">
    <text evidence="2">The sequence shown here is derived from an EMBL/GenBank/DDBJ whole genome shotgun (WGS) entry which is preliminary data.</text>
</comment>
<proteinExistence type="predicted"/>
<evidence type="ECO:0000313" key="3">
    <source>
        <dbReference type="Proteomes" id="UP001499841"/>
    </source>
</evidence>
<dbReference type="EMBL" id="BAABBA010000016">
    <property type="protein sequence ID" value="GAA4288674.1"/>
    <property type="molecule type" value="Genomic_DNA"/>
</dbReference>
<dbReference type="SMART" id="SM00871">
    <property type="entry name" value="AraC_E_bind"/>
    <property type="match status" value="1"/>
</dbReference>
<organism evidence="2 3">
    <name type="scientific">Georgenia daeguensis</name>
    <dbReference type="NCBI Taxonomy" id="908355"/>
    <lineage>
        <taxon>Bacteria</taxon>
        <taxon>Bacillati</taxon>
        <taxon>Actinomycetota</taxon>
        <taxon>Actinomycetes</taxon>
        <taxon>Micrococcales</taxon>
        <taxon>Bogoriellaceae</taxon>
        <taxon>Georgenia</taxon>
    </lineage>
</organism>
<dbReference type="InterPro" id="IPR011256">
    <property type="entry name" value="Reg_factor_effector_dom_sf"/>
</dbReference>
<reference evidence="3" key="1">
    <citation type="journal article" date="2019" name="Int. J. Syst. Evol. Microbiol.">
        <title>The Global Catalogue of Microorganisms (GCM) 10K type strain sequencing project: providing services to taxonomists for standard genome sequencing and annotation.</title>
        <authorList>
            <consortium name="The Broad Institute Genomics Platform"/>
            <consortium name="The Broad Institute Genome Sequencing Center for Infectious Disease"/>
            <person name="Wu L."/>
            <person name="Ma J."/>
        </authorList>
    </citation>
    <scope>NUCLEOTIDE SEQUENCE [LARGE SCALE GENOMIC DNA]</scope>
    <source>
        <strain evidence="3">JCM 17459</strain>
    </source>
</reference>
<dbReference type="Proteomes" id="UP001499841">
    <property type="component" value="Unassembled WGS sequence"/>
</dbReference>
<dbReference type="SUPFAM" id="SSF55136">
    <property type="entry name" value="Probable bacterial effector-binding domain"/>
    <property type="match status" value="1"/>
</dbReference>
<dbReference type="InterPro" id="IPR029442">
    <property type="entry name" value="GyrI-like"/>
</dbReference>
<name>A0ABP8EXE7_9MICO</name>
<dbReference type="Gene3D" id="3.20.80.10">
    <property type="entry name" value="Regulatory factor, effector binding domain"/>
    <property type="match status" value="1"/>
</dbReference>
<keyword evidence="3" id="KW-1185">Reference proteome</keyword>
<dbReference type="RefSeq" id="WP_345042916.1">
    <property type="nucleotide sequence ID" value="NZ_BAABBA010000016.1"/>
</dbReference>
<evidence type="ECO:0000313" key="2">
    <source>
        <dbReference type="EMBL" id="GAA4288674.1"/>
    </source>
</evidence>
<protein>
    <submittedName>
        <fullName evidence="2">Transcriptional regulator</fullName>
    </submittedName>
</protein>